<proteinExistence type="predicted"/>
<protein>
    <submittedName>
        <fullName evidence="1">Uncharacterized protein</fullName>
    </submittedName>
</protein>
<sequence length="208" mass="22157">MAFLQQTDPVAGQPVTVTLPYLDQNGTLQMGQIKVAPGKDAVLPDNILTSDEIQNYVLGNLGSGDTDQKAVGVHWNGYADTPMMVVGSLPDQKYSSLLGTNQNGLYLTNFGNIIPEMPAQSRMMLQTFTATGVQDGNTITFPQAFTSDDVKVFITPKTPSATGSWSPPICGCNNINRYGFGLTRFFTDGTPKTSVGDISILAIGKIGA</sequence>
<dbReference type="Proteomes" id="UP001516390">
    <property type="component" value="Unassembled WGS sequence"/>
</dbReference>
<organism evidence="1 2">
    <name type="scientific">Bombella favorum</name>
    <dbReference type="NCBI Taxonomy" id="2039164"/>
    <lineage>
        <taxon>Bacteria</taxon>
        <taxon>Pseudomonadati</taxon>
        <taxon>Pseudomonadota</taxon>
        <taxon>Alphaproteobacteria</taxon>
        <taxon>Acetobacterales</taxon>
        <taxon>Acetobacteraceae</taxon>
        <taxon>Bombella</taxon>
    </lineage>
</organism>
<comment type="caution">
    <text evidence="1">The sequence shown here is derived from an EMBL/GenBank/DDBJ whole genome shotgun (WGS) entry which is preliminary data.</text>
</comment>
<reference evidence="1 2" key="1">
    <citation type="submission" date="2017-09" db="EMBL/GenBank/DDBJ databases">
        <authorList>
            <person name="Jakob F."/>
        </authorList>
    </citation>
    <scope>NUCLEOTIDE SEQUENCE [LARGE SCALE GENOMIC DNA]</scope>
    <source>
        <strain evidence="1 2">TMW 2.1880</strain>
    </source>
</reference>
<keyword evidence="2" id="KW-1185">Reference proteome</keyword>
<evidence type="ECO:0000313" key="2">
    <source>
        <dbReference type="Proteomes" id="UP001516390"/>
    </source>
</evidence>
<gene>
    <name evidence="1" type="ORF">CPA57_01900</name>
</gene>
<accession>A0ABR5ZL32</accession>
<dbReference type="EMBL" id="NWUS01000001">
    <property type="protein sequence ID" value="MBA5725032.1"/>
    <property type="molecule type" value="Genomic_DNA"/>
</dbReference>
<name>A0ABR5ZL32_9PROT</name>
<dbReference type="RefSeq" id="WP_182081007.1">
    <property type="nucleotide sequence ID" value="NZ_NWUS01000001.1"/>
</dbReference>
<evidence type="ECO:0000313" key="1">
    <source>
        <dbReference type="EMBL" id="MBA5725032.1"/>
    </source>
</evidence>